<evidence type="ECO:0000256" key="2">
    <source>
        <dbReference type="ARBA" id="ARBA00023015"/>
    </source>
</evidence>
<dbReference type="CDD" id="cd06171">
    <property type="entry name" value="Sigma70_r4"/>
    <property type="match status" value="1"/>
</dbReference>
<dbReference type="NCBIfam" id="TIGR02394">
    <property type="entry name" value="rpoS_proteo"/>
    <property type="match status" value="1"/>
</dbReference>
<dbReference type="InterPro" id="IPR007627">
    <property type="entry name" value="RNA_pol_sigma70_r2"/>
</dbReference>
<feature type="domain" description="RNA polymerase sigma-70" evidence="6">
    <location>
        <begin position="99"/>
        <end position="112"/>
    </location>
</feature>
<protein>
    <submittedName>
        <fullName evidence="7">RNA polymerase sigma factor RpoS</fullName>
    </submittedName>
</protein>
<dbReference type="InterPro" id="IPR007630">
    <property type="entry name" value="RNA_pol_sigma70_r4"/>
</dbReference>
<dbReference type="PANTHER" id="PTHR30603:SF67">
    <property type="entry name" value="RNA POLYMERASE SIGMA FACTOR RPOS"/>
    <property type="match status" value="1"/>
</dbReference>
<evidence type="ECO:0000256" key="3">
    <source>
        <dbReference type="ARBA" id="ARBA00023082"/>
    </source>
</evidence>
<keyword evidence="5" id="KW-0804">Transcription</keyword>
<dbReference type="SUPFAM" id="SSF88659">
    <property type="entry name" value="Sigma3 and sigma4 domains of RNA polymerase sigma factors"/>
    <property type="match status" value="2"/>
</dbReference>
<dbReference type="GO" id="GO:0016987">
    <property type="term" value="F:sigma factor activity"/>
    <property type="evidence" value="ECO:0007669"/>
    <property type="project" value="UniProtKB-KW"/>
</dbReference>
<keyword evidence="8" id="KW-1185">Reference proteome</keyword>
<dbReference type="InterPro" id="IPR013325">
    <property type="entry name" value="RNA_pol_sigma_r2"/>
</dbReference>
<dbReference type="NCBIfam" id="TIGR02937">
    <property type="entry name" value="sigma70-ECF"/>
    <property type="match status" value="1"/>
</dbReference>
<gene>
    <name evidence="7" type="primary">rpoS</name>
    <name evidence="7" type="ORF">GQF02_05390</name>
</gene>
<evidence type="ECO:0000256" key="1">
    <source>
        <dbReference type="ARBA" id="ARBA00022490"/>
    </source>
</evidence>
<comment type="caution">
    <text evidence="7">The sequence shown here is derived from an EMBL/GenBank/DDBJ whole genome shotgun (WGS) entry which is preliminary data.</text>
</comment>
<dbReference type="Gene3D" id="1.10.601.10">
    <property type="entry name" value="RNA Polymerase Primary Sigma Factor"/>
    <property type="match status" value="1"/>
</dbReference>
<evidence type="ECO:0000313" key="7">
    <source>
        <dbReference type="EMBL" id="MXR36405.1"/>
    </source>
</evidence>
<dbReference type="Pfam" id="PF04542">
    <property type="entry name" value="Sigma70_r2"/>
    <property type="match status" value="1"/>
</dbReference>
<dbReference type="EMBL" id="WSSB01000004">
    <property type="protein sequence ID" value="MXR36405.1"/>
    <property type="molecule type" value="Genomic_DNA"/>
</dbReference>
<keyword evidence="2" id="KW-0805">Transcription regulation</keyword>
<dbReference type="Proteomes" id="UP000467214">
    <property type="component" value="Unassembled WGS sequence"/>
</dbReference>
<dbReference type="SUPFAM" id="SSF88946">
    <property type="entry name" value="Sigma2 domain of RNA polymerase sigma factors"/>
    <property type="match status" value="1"/>
</dbReference>
<dbReference type="Pfam" id="PF00140">
    <property type="entry name" value="Sigma70_r1_2"/>
    <property type="match status" value="1"/>
</dbReference>
<dbReference type="InterPro" id="IPR036388">
    <property type="entry name" value="WH-like_DNA-bd_sf"/>
</dbReference>
<name>A0A845BJD5_9NEIS</name>
<keyword evidence="4" id="KW-0238">DNA-binding</keyword>
<sequence>MMMRGVVEAWAEVEGQDFLSDGHSRMDAGVAFEDLVDITQIYLKDIGSCKLLSAANEQALALRMAEGDSNAQALLVKHNLRLVVSIAKHYLNRGLPLLDLIEEGNMGLMHAVEKFDVSRGFRLSTYATCWIRQNIERAIMNQSRTVRLPVHVVKELNACLRAARELESHSGIEPSMEEIAWHLGKPVADVRRLMEQNPRMMSLDAPLDRDPGLSVGEAIADTEQAEPDEALNNAELMSYLQEWLALLPSKQRLVVEHRYGLNGNEISTLEEVARMLGLARERVRQIQIESLARLKQIASMQGIEADAVLS</sequence>
<dbReference type="InterPro" id="IPR009042">
    <property type="entry name" value="RNA_pol_sigma70_r1_2"/>
</dbReference>
<keyword evidence="3" id="KW-0731">Sigma factor</keyword>
<dbReference type="PRINTS" id="PR00046">
    <property type="entry name" value="SIGMA70FCT"/>
</dbReference>
<dbReference type="Pfam" id="PF04539">
    <property type="entry name" value="Sigma70_r3"/>
    <property type="match status" value="1"/>
</dbReference>
<evidence type="ECO:0000256" key="4">
    <source>
        <dbReference type="ARBA" id="ARBA00023125"/>
    </source>
</evidence>
<reference evidence="7 8" key="1">
    <citation type="submission" date="2019-12" db="EMBL/GenBank/DDBJ databases">
        <title>Neisseriaceae gen. nov. sp. Genome sequencing and assembly.</title>
        <authorList>
            <person name="Liu Z."/>
            <person name="Li A."/>
        </authorList>
    </citation>
    <scope>NUCLEOTIDE SEQUENCE [LARGE SCALE GENOMIC DNA]</scope>
    <source>
        <strain evidence="7 8">B2N2-7</strain>
    </source>
</reference>
<keyword evidence="1" id="KW-0963">Cytoplasm</keyword>
<dbReference type="InterPro" id="IPR012761">
    <property type="entry name" value="RNA_pol_sigma_RpoS"/>
</dbReference>
<dbReference type="AlphaFoldDB" id="A0A845BJD5"/>
<dbReference type="InterPro" id="IPR007624">
    <property type="entry name" value="RNA_pol_sigma70_r3"/>
</dbReference>
<dbReference type="Pfam" id="PF04545">
    <property type="entry name" value="Sigma70_r4"/>
    <property type="match status" value="1"/>
</dbReference>
<proteinExistence type="predicted"/>
<dbReference type="NCBIfam" id="NF004207">
    <property type="entry name" value="PRK05657.1"/>
    <property type="match status" value="1"/>
</dbReference>
<accession>A0A845BJD5</accession>
<evidence type="ECO:0000259" key="6">
    <source>
        <dbReference type="PROSITE" id="PS00715"/>
    </source>
</evidence>
<dbReference type="InterPro" id="IPR013324">
    <property type="entry name" value="RNA_pol_sigma_r3/r4-like"/>
</dbReference>
<dbReference type="InterPro" id="IPR000943">
    <property type="entry name" value="RNA_pol_sigma70"/>
</dbReference>
<dbReference type="GO" id="GO:0006352">
    <property type="term" value="P:DNA-templated transcription initiation"/>
    <property type="evidence" value="ECO:0007669"/>
    <property type="project" value="InterPro"/>
</dbReference>
<dbReference type="Gene3D" id="1.10.10.10">
    <property type="entry name" value="Winged helix-like DNA-binding domain superfamily/Winged helix DNA-binding domain"/>
    <property type="match status" value="2"/>
</dbReference>
<dbReference type="PROSITE" id="PS00715">
    <property type="entry name" value="SIGMA70_1"/>
    <property type="match status" value="1"/>
</dbReference>
<dbReference type="PANTHER" id="PTHR30603">
    <property type="entry name" value="RNA POLYMERASE SIGMA FACTOR RPO"/>
    <property type="match status" value="1"/>
</dbReference>
<dbReference type="GO" id="GO:0003677">
    <property type="term" value="F:DNA binding"/>
    <property type="evidence" value="ECO:0007669"/>
    <property type="project" value="UniProtKB-KW"/>
</dbReference>
<evidence type="ECO:0000313" key="8">
    <source>
        <dbReference type="Proteomes" id="UP000467214"/>
    </source>
</evidence>
<dbReference type="InterPro" id="IPR014284">
    <property type="entry name" value="RNA_pol_sigma-70_dom"/>
</dbReference>
<dbReference type="InterPro" id="IPR050239">
    <property type="entry name" value="Sigma-70_RNA_pol_init_factors"/>
</dbReference>
<organism evidence="7 8">
    <name type="scientific">Craterilacuibacter sinensis</name>
    <dbReference type="NCBI Taxonomy" id="2686017"/>
    <lineage>
        <taxon>Bacteria</taxon>
        <taxon>Pseudomonadati</taxon>
        <taxon>Pseudomonadota</taxon>
        <taxon>Betaproteobacteria</taxon>
        <taxon>Neisseriales</taxon>
        <taxon>Neisseriaceae</taxon>
        <taxon>Craterilacuibacter</taxon>
    </lineage>
</organism>
<evidence type="ECO:0000256" key="5">
    <source>
        <dbReference type="ARBA" id="ARBA00023163"/>
    </source>
</evidence>